<organism evidence="3 4">
    <name type="scientific">Modicella reniformis</name>
    <dbReference type="NCBI Taxonomy" id="1440133"/>
    <lineage>
        <taxon>Eukaryota</taxon>
        <taxon>Fungi</taxon>
        <taxon>Fungi incertae sedis</taxon>
        <taxon>Mucoromycota</taxon>
        <taxon>Mortierellomycotina</taxon>
        <taxon>Mortierellomycetes</taxon>
        <taxon>Mortierellales</taxon>
        <taxon>Mortierellaceae</taxon>
        <taxon>Modicella</taxon>
    </lineage>
</organism>
<keyword evidence="4" id="KW-1185">Reference proteome</keyword>
<feature type="compositionally biased region" description="Polar residues" evidence="1">
    <location>
        <begin position="256"/>
        <end position="273"/>
    </location>
</feature>
<comment type="caution">
    <text evidence="3">The sequence shown here is derived from an EMBL/GenBank/DDBJ whole genome shotgun (WGS) entry which is preliminary data.</text>
</comment>
<dbReference type="EMBL" id="JAAAHW010000042">
    <property type="protein sequence ID" value="KAG0006879.1"/>
    <property type="molecule type" value="Genomic_DNA"/>
</dbReference>
<feature type="chain" id="PRO_5040481076" evidence="2">
    <location>
        <begin position="25"/>
        <end position="291"/>
    </location>
</feature>
<feature type="region of interest" description="Disordered" evidence="1">
    <location>
        <begin position="94"/>
        <end position="113"/>
    </location>
</feature>
<name>A0A9P6MKY3_9FUNG</name>
<dbReference type="OrthoDB" id="2441479at2759"/>
<feature type="region of interest" description="Disordered" evidence="1">
    <location>
        <begin position="36"/>
        <end position="80"/>
    </location>
</feature>
<feature type="compositionally biased region" description="Basic and acidic residues" evidence="1">
    <location>
        <begin position="94"/>
        <end position="104"/>
    </location>
</feature>
<gene>
    <name evidence="3" type="ORF">BGZ65_002405</name>
</gene>
<evidence type="ECO:0000256" key="2">
    <source>
        <dbReference type="SAM" id="SignalP"/>
    </source>
</evidence>
<feature type="compositionally biased region" description="Polar residues" evidence="1">
    <location>
        <begin position="186"/>
        <end position="195"/>
    </location>
</feature>
<evidence type="ECO:0000256" key="1">
    <source>
        <dbReference type="SAM" id="MobiDB-lite"/>
    </source>
</evidence>
<dbReference type="AlphaFoldDB" id="A0A9P6MKY3"/>
<feature type="compositionally biased region" description="Polar residues" evidence="1">
    <location>
        <begin position="41"/>
        <end position="63"/>
    </location>
</feature>
<keyword evidence="2" id="KW-0732">Signal</keyword>
<reference evidence="3" key="1">
    <citation type="journal article" date="2020" name="Fungal Divers.">
        <title>Resolving the Mortierellaceae phylogeny through synthesis of multi-gene phylogenetics and phylogenomics.</title>
        <authorList>
            <person name="Vandepol N."/>
            <person name="Liber J."/>
            <person name="Desiro A."/>
            <person name="Na H."/>
            <person name="Kennedy M."/>
            <person name="Barry K."/>
            <person name="Grigoriev I.V."/>
            <person name="Miller A.N."/>
            <person name="O'Donnell K."/>
            <person name="Stajich J.E."/>
            <person name="Bonito G."/>
        </authorList>
    </citation>
    <scope>NUCLEOTIDE SEQUENCE</scope>
    <source>
        <strain evidence="3">MES-2147</strain>
    </source>
</reference>
<proteinExistence type="predicted"/>
<protein>
    <submittedName>
        <fullName evidence="3">Uncharacterized protein</fullName>
    </submittedName>
</protein>
<dbReference type="Proteomes" id="UP000749646">
    <property type="component" value="Unassembled WGS sequence"/>
</dbReference>
<feature type="signal peptide" evidence="2">
    <location>
        <begin position="1"/>
        <end position="24"/>
    </location>
</feature>
<feature type="non-terminal residue" evidence="3">
    <location>
        <position position="291"/>
    </location>
</feature>
<accession>A0A9P6MKY3</accession>
<feature type="region of interest" description="Disordered" evidence="1">
    <location>
        <begin position="186"/>
        <end position="291"/>
    </location>
</feature>
<evidence type="ECO:0000313" key="4">
    <source>
        <dbReference type="Proteomes" id="UP000749646"/>
    </source>
</evidence>
<evidence type="ECO:0000313" key="3">
    <source>
        <dbReference type="EMBL" id="KAG0006879.1"/>
    </source>
</evidence>
<feature type="compositionally biased region" description="Basic residues" evidence="1">
    <location>
        <begin position="196"/>
        <end position="206"/>
    </location>
</feature>
<sequence>MYERLKIIFAGWLMLAHLFLKSSTVTMETHHVREEAKVNKNRSASYRKQEFSTSSIEGPTQSYHHVPRQEKSGTTSTAGDLNLERRQTLNPLHSDAEHIQRSSLRDGGSGAEAKLRSRENLYSTITASPLSNSFDISTTSPDNSTTNPIKERTLTAEMALPERNFPSNTFHFGSVPPNLKRSLSVASSEAVNTKSYKPRSGRRRPIQRSQSAIDPYDAETPTSRMTKRPRELLEEEYTEGTSSSESLTQRRERALNRTSTLDIPASQSESTGAPFSRPEPSGRNRKAALAR</sequence>